<accession>A0A9P7HF43</accession>
<sequence length="421" mass="48177">MLERRSLQCLESIAKSEPLSQSVQEVEICTSHLLPLDEVEEIEPPYCEYESMMKSLKGKVIPDSLVHRGIDYDEWYKKWHINNAEVDSSDEDERDKYDNRGDQSGQESEYDIIDNDSPTRNRPEQLNMREYQRHLYDQADMMRTGYDVECLTQALARLKCCREISISTSVQAWGLRRLRRSIGILPQRGLTFQSKESIRQVHHIIQVVLTAIAASGISVEVLNIEPASMLMDANRINTFMLMGPSSAILSKSSPASLRQLRISLDPESLLDDTIAGRKWGPDLIRFMHLLPKLSDLELDFQPRDEAGRFSEIAKELYIPRLKRISLICIDTAAEGLAILLMRHHRTLQTVDLDNIQLSGALTSWRWLIEIVWSSLDLERLCITSSQVEREAEYSVGNTELDDIEVVANHSFTATINMLINK</sequence>
<reference evidence="2" key="1">
    <citation type="journal article" date="2020" name="bioRxiv">
        <title>Historical genomics reveals the evolutionary mechanisms behind multiple outbreaks of the host-specific coffee wilt pathogen Fusarium xylarioides.</title>
        <authorList>
            <person name="Peck D."/>
            <person name="Nowell R.W."/>
            <person name="Flood J."/>
            <person name="Ryan M.J."/>
            <person name="Barraclough T.G."/>
        </authorList>
    </citation>
    <scope>NUCLEOTIDE SEQUENCE</scope>
    <source>
        <strain evidence="2">IMI 127659i</strain>
    </source>
</reference>
<evidence type="ECO:0000313" key="2">
    <source>
        <dbReference type="EMBL" id="KAG5758408.1"/>
    </source>
</evidence>
<dbReference type="AlphaFoldDB" id="A0A9P7HF43"/>
<gene>
    <name evidence="2" type="ORF">H9Q72_013458</name>
</gene>
<dbReference type="Proteomes" id="UP000750502">
    <property type="component" value="Unassembled WGS sequence"/>
</dbReference>
<evidence type="ECO:0000256" key="1">
    <source>
        <dbReference type="SAM" id="MobiDB-lite"/>
    </source>
</evidence>
<comment type="caution">
    <text evidence="2">The sequence shown here is derived from an EMBL/GenBank/DDBJ whole genome shotgun (WGS) entry which is preliminary data.</text>
</comment>
<dbReference type="OrthoDB" id="5279008at2759"/>
<reference evidence="2" key="2">
    <citation type="submission" date="2020-10" db="EMBL/GenBank/DDBJ databases">
        <authorList>
            <person name="Peck L.D."/>
            <person name="Nowell R.W."/>
            <person name="Flood J."/>
            <person name="Ryan M.J."/>
            <person name="Barraclough T.G."/>
        </authorList>
    </citation>
    <scope>NUCLEOTIDE SEQUENCE</scope>
    <source>
        <strain evidence="2">IMI 127659i</strain>
    </source>
</reference>
<organism evidence="2 3">
    <name type="scientific">Fusarium xylarioides</name>
    <dbReference type="NCBI Taxonomy" id="221167"/>
    <lineage>
        <taxon>Eukaryota</taxon>
        <taxon>Fungi</taxon>
        <taxon>Dikarya</taxon>
        <taxon>Ascomycota</taxon>
        <taxon>Pezizomycotina</taxon>
        <taxon>Sordariomycetes</taxon>
        <taxon>Hypocreomycetidae</taxon>
        <taxon>Hypocreales</taxon>
        <taxon>Nectriaceae</taxon>
        <taxon>Fusarium</taxon>
        <taxon>Fusarium fujikuroi species complex</taxon>
    </lineage>
</organism>
<dbReference type="EMBL" id="JADFTT010000834">
    <property type="protein sequence ID" value="KAG5758408.1"/>
    <property type="molecule type" value="Genomic_DNA"/>
</dbReference>
<protein>
    <submittedName>
        <fullName evidence="2">Uncharacterized protein</fullName>
    </submittedName>
</protein>
<name>A0A9P7HF43_9HYPO</name>
<proteinExistence type="predicted"/>
<keyword evidence="3" id="KW-1185">Reference proteome</keyword>
<feature type="region of interest" description="Disordered" evidence="1">
    <location>
        <begin position="87"/>
        <end position="125"/>
    </location>
</feature>
<evidence type="ECO:0000313" key="3">
    <source>
        <dbReference type="Proteomes" id="UP000750502"/>
    </source>
</evidence>